<proteinExistence type="predicted"/>
<evidence type="ECO:0000256" key="1">
    <source>
        <dbReference type="SAM" id="Phobius"/>
    </source>
</evidence>
<keyword evidence="1" id="KW-0472">Membrane</keyword>
<keyword evidence="1" id="KW-0812">Transmembrane</keyword>
<keyword evidence="1" id="KW-1133">Transmembrane helix</keyword>
<protein>
    <submittedName>
        <fullName evidence="2">Uncharacterized protein</fullName>
    </submittedName>
</protein>
<dbReference type="RefSeq" id="WP_094076686.1">
    <property type="nucleotide sequence ID" value="NZ_NBYO01000001.1"/>
</dbReference>
<dbReference type="AlphaFoldDB" id="A0A231V564"/>
<name>A0A231V564_9HYPH</name>
<reference evidence="3" key="1">
    <citation type="journal article" date="2017" name="Int. J. Syst. Evol. Microbiol.">
        <title>Notoacmeibacter marinus gen. nov., sp. nov., isolated from the gut of a limpet and proposal of Notoacmeibacteraceae fam. nov. in the order Rhizobiales of the class Alphaproteobacteria.</title>
        <authorList>
            <person name="Huang Z."/>
            <person name="Guo F."/>
            <person name="Lai Q."/>
        </authorList>
    </citation>
    <scope>NUCLEOTIDE SEQUENCE [LARGE SCALE GENOMIC DNA]</scope>
    <source>
        <strain evidence="3">XMTR2A4</strain>
    </source>
</reference>
<dbReference type="Proteomes" id="UP000215405">
    <property type="component" value="Unassembled WGS sequence"/>
</dbReference>
<evidence type="ECO:0000313" key="2">
    <source>
        <dbReference type="EMBL" id="OXT02736.1"/>
    </source>
</evidence>
<sequence>MTVFYKGGGWEVTHRLVRTPKKSFDVGKIESVSLKRNLFLMCALPSLGLLGLGLSFWRYLYAGEQVALIALPIVVLAVTWQVGTLKVDSLALRDDEGGTIYGRFSRLLQVRRAIEQAMDERREVAS</sequence>
<accession>A0A231V564</accession>
<dbReference type="EMBL" id="NBYO01000001">
    <property type="protein sequence ID" value="OXT02736.1"/>
    <property type="molecule type" value="Genomic_DNA"/>
</dbReference>
<feature type="transmembrane region" description="Helical" evidence="1">
    <location>
        <begin position="38"/>
        <end position="60"/>
    </location>
</feature>
<organism evidence="2 3">
    <name type="scientific">Notoacmeibacter marinus</name>
    <dbReference type="NCBI Taxonomy" id="1876515"/>
    <lineage>
        <taxon>Bacteria</taxon>
        <taxon>Pseudomonadati</taxon>
        <taxon>Pseudomonadota</taxon>
        <taxon>Alphaproteobacteria</taxon>
        <taxon>Hyphomicrobiales</taxon>
        <taxon>Notoacmeibacteraceae</taxon>
        <taxon>Notoacmeibacter</taxon>
    </lineage>
</organism>
<evidence type="ECO:0000313" key="3">
    <source>
        <dbReference type="Proteomes" id="UP000215405"/>
    </source>
</evidence>
<keyword evidence="3" id="KW-1185">Reference proteome</keyword>
<comment type="caution">
    <text evidence="2">The sequence shown here is derived from an EMBL/GenBank/DDBJ whole genome shotgun (WGS) entry which is preliminary data.</text>
</comment>
<gene>
    <name evidence="2" type="ORF">B7H23_07640</name>
</gene>
<feature type="transmembrane region" description="Helical" evidence="1">
    <location>
        <begin position="66"/>
        <end position="83"/>
    </location>
</feature>